<organism evidence="7 8">
    <name type="scientific">Vigna mungo</name>
    <name type="common">Black gram</name>
    <name type="synonym">Phaseolus mungo</name>
    <dbReference type="NCBI Taxonomy" id="3915"/>
    <lineage>
        <taxon>Eukaryota</taxon>
        <taxon>Viridiplantae</taxon>
        <taxon>Streptophyta</taxon>
        <taxon>Embryophyta</taxon>
        <taxon>Tracheophyta</taxon>
        <taxon>Spermatophyta</taxon>
        <taxon>Magnoliopsida</taxon>
        <taxon>eudicotyledons</taxon>
        <taxon>Gunneridae</taxon>
        <taxon>Pentapetalae</taxon>
        <taxon>rosids</taxon>
        <taxon>fabids</taxon>
        <taxon>Fabales</taxon>
        <taxon>Fabaceae</taxon>
        <taxon>Papilionoideae</taxon>
        <taxon>50 kb inversion clade</taxon>
        <taxon>NPAAA clade</taxon>
        <taxon>indigoferoid/millettioid clade</taxon>
        <taxon>Phaseoleae</taxon>
        <taxon>Vigna</taxon>
    </lineage>
</organism>
<dbReference type="GO" id="GO:0010333">
    <property type="term" value="F:terpene synthase activity"/>
    <property type="evidence" value="ECO:0007669"/>
    <property type="project" value="InterPro"/>
</dbReference>
<keyword evidence="3" id="KW-0460">Magnesium</keyword>
<feature type="domain" description="Terpene synthase metal-binding" evidence="6">
    <location>
        <begin position="486"/>
        <end position="717"/>
    </location>
</feature>
<dbReference type="InterPro" id="IPR008949">
    <property type="entry name" value="Isoprenoid_synthase_dom_sf"/>
</dbReference>
<evidence type="ECO:0000259" key="6">
    <source>
        <dbReference type="Pfam" id="PF03936"/>
    </source>
</evidence>
<evidence type="ECO:0000256" key="3">
    <source>
        <dbReference type="ARBA" id="ARBA00022842"/>
    </source>
</evidence>
<dbReference type="Pfam" id="PF03936">
    <property type="entry name" value="Terpene_synth_C"/>
    <property type="match status" value="1"/>
</dbReference>
<feature type="domain" description="Terpene synthase N-terminal" evidence="5">
    <location>
        <begin position="208"/>
        <end position="412"/>
    </location>
</feature>
<evidence type="ECO:0000256" key="2">
    <source>
        <dbReference type="ARBA" id="ARBA00022723"/>
    </source>
</evidence>
<name>A0AAQ3PH09_VIGMU</name>
<dbReference type="InterPro" id="IPR050148">
    <property type="entry name" value="Terpene_synthase-like"/>
</dbReference>
<accession>A0AAQ3PH09</accession>
<comment type="cofactor">
    <cofactor evidence="1">
        <name>Mg(2+)</name>
        <dbReference type="ChEBI" id="CHEBI:18420"/>
    </cofactor>
</comment>
<evidence type="ECO:0000256" key="4">
    <source>
        <dbReference type="ARBA" id="ARBA00023239"/>
    </source>
</evidence>
<dbReference type="InterPro" id="IPR001906">
    <property type="entry name" value="Terpene_synth_N"/>
</dbReference>
<reference evidence="7 8" key="1">
    <citation type="journal article" date="2023" name="Life. Sci Alliance">
        <title>Evolutionary insights into 3D genome organization and epigenetic landscape of Vigna mungo.</title>
        <authorList>
            <person name="Junaid A."/>
            <person name="Singh B."/>
            <person name="Bhatia S."/>
        </authorList>
    </citation>
    <scope>NUCLEOTIDE SEQUENCE [LARGE SCALE GENOMIC DNA]</scope>
    <source>
        <strain evidence="7">Urdbean</strain>
    </source>
</reference>
<keyword evidence="2" id="KW-0479">Metal-binding</keyword>
<dbReference type="AlphaFoldDB" id="A0AAQ3PH09"/>
<dbReference type="FunFam" id="1.50.10.130:FF:000002">
    <property type="entry name" value="Ent-copalyl diphosphate synthase, chloroplastic"/>
    <property type="match status" value="1"/>
</dbReference>
<dbReference type="GO" id="GO:0000287">
    <property type="term" value="F:magnesium ion binding"/>
    <property type="evidence" value="ECO:0007669"/>
    <property type="project" value="InterPro"/>
</dbReference>
<dbReference type="SUPFAM" id="SSF48239">
    <property type="entry name" value="Terpenoid cyclases/Protein prenyltransferases"/>
    <property type="match status" value="2"/>
</dbReference>
<evidence type="ECO:0000256" key="1">
    <source>
        <dbReference type="ARBA" id="ARBA00001946"/>
    </source>
</evidence>
<dbReference type="SFLD" id="SFLDG01014">
    <property type="entry name" value="Terpene_Cyclase_Like_1_N-term"/>
    <property type="match status" value="1"/>
</dbReference>
<dbReference type="Gene3D" id="1.50.10.130">
    <property type="entry name" value="Terpene synthase, N-terminal domain"/>
    <property type="match status" value="1"/>
</dbReference>
<dbReference type="Proteomes" id="UP001374535">
    <property type="component" value="Chromosome 1"/>
</dbReference>
<dbReference type="Pfam" id="PF01397">
    <property type="entry name" value="Terpene_synth"/>
    <property type="match status" value="1"/>
</dbReference>
<gene>
    <name evidence="7" type="ORF">V8G54_004424</name>
</gene>
<dbReference type="FunFam" id="1.10.600.10:FF:000036">
    <property type="entry name" value="cis-abienol synthase, chloroplastic"/>
    <property type="match status" value="1"/>
</dbReference>
<dbReference type="InterPro" id="IPR005630">
    <property type="entry name" value="Terpene_synthase_metal-bd"/>
</dbReference>
<dbReference type="Gene3D" id="1.50.10.160">
    <property type="match status" value="1"/>
</dbReference>
<dbReference type="Gene3D" id="1.10.600.10">
    <property type="entry name" value="Farnesyl Diphosphate Synthase"/>
    <property type="match status" value="1"/>
</dbReference>
<evidence type="ECO:0000259" key="5">
    <source>
        <dbReference type="Pfam" id="PF01397"/>
    </source>
</evidence>
<dbReference type="SUPFAM" id="SSF48576">
    <property type="entry name" value="Terpenoid synthases"/>
    <property type="match status" value="1"/>
</dbReference>
<dbReference type="InterPro" id="IPR008930">
    <property type="entry name" value="Terpenoid_cyclase/PrenylTrfase"/>
</dbReference>
<dbReference type="EMBL" id="CP144700">
    <property type="protein sequence ID" value="WVZ25880.1"/>
    <property type="molecule type" value="Genomic_DNA"/>
</dbReference>
<proteinExistence type="predicted"/>
<dbReference type="InterPro" id="IPR036965">
    <property type="entry name" value="Terpene_synth_N_sf"/>
</dbReference>
<dbReference type="PANTHER" id="PTHR31739">
    <property type="entry name" value="ENT-COPALYL DIPHOSPHATE SYNTHASE, CHLOROPLASTIC"/>
    <property type="match status" value="1"/>
</dbReference>
<evidence type="ECO:0000313" key="8">
    <source>
        <dbReference type="Proteomes" id="UP001374535"/>
    </source>
</evidence>
<keyword evidence="4" id="KW-0456">Lyase</keyword>
<dbReference type="PANTHER" id="PTHR31739:SF25">
    <property type="entry name" value="(E,E)-GERANYLLINALOOL SYNTHASE"/>
    <property type="match status" value="1"/>
</dbReference>
<evidence type="ECO:0000313" key="7">
    <source>
        <dbReference type="EMBL" id="WVZ25880.1"/>
    </source>
</evidence>
<sequence>MESSSSCSLVEKIKRKIFSSNVDPYTYISPSAYDTAWLAMIPDSQNPSKPMFKNCLHWLINNQNEQGFWGDCDASAKPSWETLPATLASMVALKKWNTGALLIQRGLSFIEANTEKLLKDIENCCPCWFIIVFPTMVRLSECAGIEIVFPDTVTETMSSIFLHQQKLLDKEELVGKHGFSPLLSYLEALPPWYKVSEEDICSNLSCDGSLFQSPSATAKAFMATGNIDSLAYLESLIQRCPNGVPQTYPMDEELIKLCMINQLQRLGLAEHFDKEIEEILAKIYSKPNLLYRKYVEQESWVKPTNMAETQLHKDSLAFHLLRMHGYNVSPSLSFGWFLDDEEIIASIQKEPEHMSTTILSMYRASNPIFCGEDELEYVKFFTRDLLNKCLLTKHGEPNTILSQSQQMVEHELNTHWLGETDHLKHRMWIENYDTDLLWKGKTSHVRISHYHNVDLLELAMQNYEFKQSIFRHELKELTRWVEDNGVTKMGFGREKTTYCYYSIAAATTYPNHSYIRTLVAKSAILITIADDFFDKEGSLRDLKHFTNAIRRWDSKGLNGHGKVIFNALDNLISETSTKYLEQGGIHDIKSGLQDLWCETFLSWLEEAKWNKKGQPPTIDDYLKNGMLSIAIHTMILPASCFLNPTFADQNLRPPQYATITKLLMFICRILNDMQSYKRETEEGKWNFVQLSLMMNPNLKMEDSIAEGREIIDEMTKEFLQHVLVDGESNLPKPCKLLHLTCLKVFHMFYNSSNAFDSDTQLLEDISNAFYLPLRRTRNPSNTHLSQRYSVPKVKGSSMQKLLINACTSFGLHQPIYLPALRNPYGIIALSPKPLIPCQFI</sequence>
<protein>
    <submittedName>
        <fullName evidence="7">Uncharacterized protein</fullName>
    </submittedName>
</protein>
<dbReference type="GO" id="GO:0016102">
    <property type="term" value="P:diterpenoid biosynthetic process"/>
    <property type="evidence" value="ECO:0007669"/>
    <property type="project" value="TreeGrafter"/>
</dbReference>
<keyword evidence="8" id="KW-1185">Reference proteome</keyword>